<evidence type="ECO:0000256" key="2">
    <source>
        <dbReference type="SAM" id="SignalP"/>
    </source>
</evidence>
<name>A0A5N5THD5_9CRUS</name>
<dbReference type="AlphaFoldDB" id="A0A5N5THD5"/>
<dbReference type="EMBL" id="SEYY01001003">
    <property type="protein sequence ID" value="KAB7506074.1"/>
    <property type="molecule type" value="Genomic_DNA"/>
</dbReference>
<reference evidence="3 4" key="1">
    <citation type="journal article" date="2019" name="PLoS Biol.">
        <title>Sex chromosomes control vertical transmission of feminizing Wolbachia symbionts in an isopod.</title>
        <authorList>
            <person name="Becking T."/>
            <person name="Chebbi M.A."/>
            <person name="Giraud I."/>
            <person name="Moumen B."/>
            <person name="Laverre T."/>
            <person name="Caubet Y."/>
            <person name="Peccoud J."/>
            <person name="Gilbert C."/>
            <person name="Cordaux R."/>
        </authorList>
    </citation>
    <scope>NUCLEOTIDE SEQUENCE [LARGE SCALE GENOMIC DNA]</scope>
    <source>
        <strain evidence="3">ANa2</strain>
        <tissue evidence="3">Whole body excluding digestive tract and cuticle</tissue>
    </source>
</reference>
<dbReference type="Proteomes" id="UP000326759">
    <property type="component" value="Unassembled WGS sequence"/>
</dbReference>
<keyword evidence="4" id="KW-1185">Reference proteome</keyword>
<feature type="signal peptide" evidence="2">
    <location>
        <begin position="1"/>
        <end position="22"/>
    </location>
</feature>
<protein>
    <submittedName>
        <fullName evidence="3">Uncharacterized protein</fullName>
    </submittedName>
</protein>
<evidence type="ECO:0000313" key="3">
    <source>
        <dbReference type="EMBL" id="KAB7506074.1"/>
    </source>
</evidence>
<sequence length="470" mass="55111">MRYKEFLLLFGVLILSASQGEAQDFDSSKVLRQFQFPNIGKLSRDLPYNQGYNGIPYHPPISNTRNLFPHQSLNSPYLSNRGFLNQAPINYRQLSRALSKPHHHHYRPIPKPDSYIHAHRPPIIQYQRYIHHHHHHPVHKHILHRHRPYQQLAINYTTPPTLNIYGKNIPPGYIWVGGRLVPKPIEKYETTTKYPETFNVDIHRKREGFIFINGRWEKIQTTTKPIWDINFSIKPPGFIFIEGKWVRQTNTITTKRPEWEFNFRGQKPGYIFVKGTWVPKVKTTTIRTTKQPKWGLGLTKQPGYIYVKGKLVGQTTTWKTTTSKRTTTKHPIRGFNFTKKRHGYIFINGTWVKETKTTRKTTKLPTWELNFRQRQPGFIFTGDKLIPQTTTTSRTTTKQPTWIPQTTTTTKRTKQPTWVKQTTTSKRTTKHPILGFNFTQKRPGYIFINGTWVKETTTTRKTNKAAYLGS</sequence>
<evidence type="ECO:0000313" key="4">
    <source>
        <dbReference type="Proteomes" id="UP000326759"/>
    </source>
</evidence>
<proteinExistence type="predicted"/>
<gene>
    <name evidence="3" type="ORF">Anas_08295</name>
</gene>
<feature type="chain" id="PRO_5024346881" evidence="2">
    <location>
        <begin position="23"/>
        <end position="470"/>
    </location>
</feature>
<keyword evidence="2" id="KW-0732">Signal</keyword>
<organism evidence="3 4">
    <name type="scientific">Armadillidium nasatum</name>
    <dbReference type="NCBI Taxonomy" id="96803"/>
    <lineage>
        <taxon>Eukaryota</taxon>
        <taxon>Metazoa</taxon>
        <taxon>Ecdysozoa</taxon>
        <taxon>Arthropoda</taxon>
        <taxon>Crustacea</taxon>
        <taxon>Multicrustacea</taxon>
        <taxon>Malacostraca</taxon>
        <taxon>Eumalacostraca</taxon>
        <taxon>Peracarida</taxon>
        <taxon>Isopoda</taxon>
        <taxon>Oniscidea</taxon>
        <taxon>Crinocheta</taxon>
        <taxon>Armadillidiidae</taxon>
        <taxon>Armadillidium</taxon>
    </lineage>
</organism>
<comment type="caution">
    <text evidence="3">The sequence shown here is derived from an EMBL/GenBank/DDBJ whole genome shotgun (WGS) entry which is preliminary data.</text>
</comment>
<dbReference type="OrthoDB" id="10414593at2759"/>
<evidence type="ECO:0000256" key="1">
    <source>
        <dbReference type="SAM" id="MobiDB-lite"/>
    </source>
</evidence>
<accession>A0A5N5THD5</accession>
<feature type="region of interest" description="Disordered" evidence="1">
    <location>
        <begin position="406"/>
        <end position="426"/>
    </location>
</feature>